<evidence type="ECO:0000256" key="5">
    <source>
        <dbReference type="ARBA" id="ARBA00022475"/>
    </source>
</evidence>
<keyword evidence="5" id="KW-1003">Cell membrane</keyword>
<dbReference type="AlphaFoldDB" id="A0A3A8EUM1"/>
<dbReference type="Pfam" id="PF01203">
    <property type="entry name" value="T2SSN"/>
    <property type="match status" value="1"/>
</dbReference>
<evidence type="ECO:0000256" key="4">
    <source>
        <dbReference type="ARBA" id="ARBA00022448"/>
    </source>
</evidence>
<gene>
    <name evidence="12" type="ORF">D7V21_11640</name>
</gene>
<comment type="caution">
    <text evidence="12">The sequence shown here is derived from an EMBL/GenBank/DDBJ whole genome shotgun (WGS) entry which is preliminary data.</text>
</comment>
<evidence type="ECO:0000313" key="12">
    <source>
        <dbReference type="EMBL" id="RKG32561.1"/>
    </source>
</evidence>
<organism evidence="12 13">
    <name type="scientific">Acinetobacter guerrae</name>
    <dbReference type="NCBI Taxonomy" id="1843371"/>
    <lineage>
        <taxon>Bacteria</taxon>
        <taxon>Pseudomonadati</taxon>
        <taxon>Pseudomonadota</taxon>
        <taxon>Gammaproteobacteria</taxon>
        <taxon>Moraxellales</taxon>
        <taxon>Moraxellaceae</taxon>
        <taxon>Acinetobacter</taxon>
    </lineage>
</organism>
<feature type="transmembrane region" description="Helical" evidence="11">
    <location>
        <begin position="12"/>
        <end position="32"/>
    </location>
</feature>
<dbReference type="EMBL" id="RAXU01000014">
    <property type="protein sequence ID" value="RKG32561.1"/>
    <property type="molecule type" value="Genomic_DNA"/>
</dbReference>
<reference evidence="12 13" key="1">
    <citation type="submission" date="2018-09" db="EMBL/GenBank/DDBJ databases">
        <title>The draft genome of Acinetobacter spp. strains.</title>
        <authorList>
            <person name="Qin J."/>
            <person name="Feng Y."/>
            <person name="Zong Z."/>
        </authorList>
    </citation>
    <scope>NUCLEOTIDE SEQUENCE [LARGE SCALE GENOMIC DNA]</scope>
    <source>
        <strain evidence="12 13">WCHAc060096</strain>
    </source>
</reference>
<evidence type="ECO:0000256" key="3">
    <source>
        <dbReference type="ARBA" id="ARBA00021563"/>
    </source>
</evidence>
<evidence type="ECO:0000256" key="1">
    <source>
        <dbReference type="ARBA" id="ARBA00004533"/>
    </source>
</evidence>
<keyword evidence="7 11" id="KW-0812">Transmembrane</keyword>
<keyword evidence="6" id="KW-0997">Cell inner membrane</keyword>
<name>A0A3A8EUM1_9GAMM</name>
<evidence type="ECO:0000256" key="8">
    <source>
        <dbReference type="ARBA" id="ARBA00022927"/>
    </source>
</evidence>
<accession>A0A3A8EUM1</accession>
<evidence type="ECO:0000313" key="13">
    <source>
        <dbReference type="Proteomes" id="UP000269001"/>
    </source>
</evidence>
<keyword evidence="9 11" id="KW-0472">Membrane</keyword>
<proteinExistence type="inferred from homology"/>
<sequence>MKKKSKQVTWWIFAVIAFLVFVVLQIPANWLISKFSKNNQTLSNVSGNIWQGQADWHRGNLRGSLHWNTRPLDLILLRAAANVEIHSGNTQLNAILGYSFGQKVIIRQLNGQIAPETLKSIVNWQWPANSIQLNDVKFNYQKDKGFTQSEGQLHWGGGELVYTFGQRQERMSMPSLQGQLQDKDGRLQIDIRDQRSQKMANLAFDQNLMLDVQLTQRLLLNVPSYEGKAGLDTFVISTRQPLFSGGF</sequence>
<dbReference type="RefSeq" id="WP_120370648.1">
    <property type="nucleotide sequence ID" value="NZ_RAXU01000014.1"/>
</dbReference>
<keyword evidence="11" id="KW-1133">Transmembrane helix</keyword>
<evidence type="ECO:0000256" key="6">
    <source>
        <dbReference type="ARBA" id="ARBA00022519"/>
    </source>
</evidence>
<comment type="subcellular location">
    <subcellularLocation>
        <location evidence="1">Cell inner membrane</location>
    </subcellularLocation>
</comment>
<dbReference type="InterPro" id="IPR022792">
    <property type="entry name" value="T2SS_protein-GspN"/>
</dbReference>
<evidence type="ECO:0000256" key="11">
    <source>
        <dbReference type="SAM" id="Phobius"/>
    </source>
</evidence>
<protein>
    <recommendedName>
        <fullName evidence="3">Type II secretion system protein N</fullName>
    </recommendedName>
    <alternativeName>
        <fullName evidence="10">General secretion pathway protein N</fullName>
    </alternativeName>
</protein>
<dbReference type="GO" id="GO:0015627">
    <property type="term" value="C:type II protein secretion system complex"/>
    <property type="evidence" value="ECO:0007669"/>
    <property type="project" value="InterPro"/>
</dbReference>
<evidence type="ECO:0000256" key="9">
    <source>
        <dbReference type="ARBA" id="ARBA00023136"/>
    </source>
</evidence>
<evidence type="ECO:0000256" key="7">
    <source>
        <dbReference type="ARBA" id="ARBA00022692"/>
    </source>
</evidence>
<comment type="similarity">
    <text evidence="2">Belongs to the GSP N family.</text>
</comment>
<dbReference type="GO" id="GO:0005886">
    <property type="term" value="C:plasma membrane"/>
    <property type="evidence" value="ECO:0007669"/>
    <property type="project" value="UniProtKB-SubCell"/>
</dbReference>
<evidence type="ECO:0000256" key="10">
    <source>
        <dbReference type="ARBA" id="ARBA00030772"/>
    </source>
</evidence>
<dbReference type="Proteomes" id="UP000269001">
    <property type="component" value="Unassembled WGS sequence"/>
</dbReference>
<dbReference type="GO" id="GO:0015628">
    <property type="term" value="P:protein secretion by the type II secretion system"/>
    <property type="evidence" value="ECO:0007669"/>
    <property type="project" value="InterPro"/>
</dbReference>
<keyword evidence="4" id="KW-0813">Transport</keyword>
<keyword evidence="13" id="KW-1185">Reference proteome</keyword>
<evidence type="ECO:0000256" key="2">
    <source>
        <dbReference type="ARBA" id="ARBA00007208"/>
    </source>
</evidence>
<keyword evidence="8" id="KW-0653">Protein transport</keyword>